<dbReference type="EMBL" id="JBAMIC010000007">
    <property type="protein sequence ID" value="KAK7106624.1"/>
    <property type="molecule type" value="Genomic_DNA"/>
</dbReference>
<evidence type="ECO:0000256" key="2">
    <source>
        <dbReference type="ARBA" id="ARBA00037583"/>
    </source>
</evidence>
<evidence type="ECO:0000259" key="8">
    <source>
        <dbReference type="PROSITE" id="PS51987"/>
    </source>
</evidence>
<dbReference type="GO" id="GO:0005737">
    <property type="term" value="C:cytoplasm"/>
    <property type="evidence" value="ECO:0007669"/>
    <property type="project" value="TreeGrafter"/>
</dbReference>
<evidence type="ECO:0000256" key="5">
    <source>
        <dbReference type="ARBA" id="ARBA00042675"/>
    </source>
</evidence>
<dbReference type="SUPFAM" id="SSF55931">
    <property type="entry name" value="Glutamine synthetase/guanido kinase"/>
    <property type="match status" value="1"/>
</dbReference>
<keyword evidence="10" id="KW-1185">Reference proteome</keyword>
<protein>
    <recommendedName>
        <fullName evidence="4">Lengsin</fullName>
    </recommendedName>
    <alternativeName>
        <fullName evidence="5">Glutamate-ammonia ligase domain-containing protein 1</fullName>
    </alternativeName>
</protein>
<dbReference type="InterPro" id="IPR014746">
    <property type="entry name" value="Gln_synth/guanido_kin_cat_dom"/>
</dbReference>
<feature type="domain" description="GS catalytic" evidence="8">
    <location>
        <begin position="112"/>
        <end position="446"/>
    </location>
</feature>
<comment type="similarity">
    <text evidence="1 6 7">Belongs to the glutamine synthetase family.</text>
</comment>
<dbReference type="PROSITE" id="PS51987">
    <property type="entry name" value="GS_CATALYTIC"/>
    <property type="match status" value="1"/>
</dbReference>
<comment type="caution">
    <text evidence="9">The sequence shown here is derived from an EMBL/GenBank/DDBJ whole genome shotgun (WGS) entry which is preliminary data.</text>
</comment>
<organism evidence="9 10">
    <name type="scientific">Littorina saxatilis</name>
    <dbReference type="NCBI Taxonomy" id="31220"/>
    <lineage>
        <taxon>Eukaryota</taxon>
        <taxon>Metazoa</taxon>
        <taxon>Spiralia</taxon>
        <taxon>Lophotrochozoa</taxon>
        <taxon>Mollusca</taxon>
        <taxon>Gastropoda</taxon>
        <taxon>Caenogastropoda</taxon>
        <taxon>Littorinimorpha</taxon>
        <taxon>Littorinoidea</taxon>
        <taxon>Littorinidae</taxon>
        <taxon>Littorina</taxon>
    </lineage>
</organism>
<reference evidence="9 10" key="1">
    <citation type="submission" date="2024-02" db="EMBL/GenBank/DDBJ databases">
        <title>Chromosome-scale genome assembly of the rough periwinkle Littorina saxatilis.</title>
        <authorList>
            <person name="De Jode A."/>
            <person name="Faria R."/>
            <person name="Formenti G."/>
            <person name="Sims Y."/>
            <person name="Smith T.P."/>
            <person name="Tracey A."/>
            <person name="Wood J.M.D."/>
            <person name="Zagrodzka Z.B."/>
            <person name="Johannesson K."/>
            <person name="Butlin R.K."/>
            <person name="Leder E.H."/>
        </authorList>
    </citation>
    <scope>NUCLEOTIDE SEQUENCE [LARGE SCALE GENOMIC DNA]</scope>
    <source>
        <strain evidence="9">Snail1</strain>
        <tissue evidence="9">Muscle</tissue>
    </source>
</reference>
<comment type="subunit">
    <text evidence="3">Dodecamer. Interacts with BFSP2 and VIM.</text>
</comment>
<evidence type="ECO:0000256" key="6">
    <source>
        <dbReference type="PROSITE-ProRule" id="PRU01331"/>
    </source>
</evidence>
<gene>
    <name evidence="9" type="ORF">V1264_017855</name>
</gene>
<accession>A0AAN9GG64</accession>
<proteinExistence type="inferred from homology"/>
<dbReference type="PANTHER" id="PTHR43407:SF1">
    <property type="entry name" value="LENGSIN"/>
    <property type="match status" value="1"/>
</dbReference>
<comment type="function">
    <text evidence="2">May act as a component of the cytoskeleton or as a chaperone for the reorganization of intermediate filament proteins during terminal differentiation in the lens. Does not seem to have enzymatic activity.</text>
</comment>
<sequence>MEKKEIVDFDYLQCSIPDIHGSPRGRMVPKHLIPQVLKNGFGIYQGIGNFGMNMEIHMQLEEYTSSHFSNGLVMPIPATARAMQWSSTAQRKTGHAIGSLLYRDGQLDPVCSRHTAQRQLARLEKMNLKIKAAYELEFMMFEGEDASRPLGGGKKQFCNMELLDEHVDFFMDLLDSLRRSGLPVEFFNNEADEGQYEITMEPRDGLEPADAAFLARYGIRAFSRRRGYSATFMTRPAYPQGANGFHLNHSLWTRDGKDVFFDAADPLKLSLFARQWIAGLLLHTPALCALYCPTVNCYQRFNSGMAPRAAYWAVEDRVGAFRVKTSDSGAYLENRLPSSACNPYLVLAATVAAGLDGVERQLECPQPGPLADSKQAGPLLPKSLAEALEYLQKDTVLREAVGTKVVDYFTVLKRDFEIKHFEDNATADMSKAERVELERKYYMPYL</sequence>
<dbReference type="SMART" id="SM01230">
    <property type="entry name" value="Gln-synt_C"/>
    <property type="match status" value="1"/>
</dbReference>
<evidence type="ECO:0000256" key="7">
    <source>
        <dbReference type="RuleBase" id="RU000384"/>
    </source>
</evidence>
<dbReference type="InterPro" id="IPR036651">
    <property type="entry name" value="Gln_synt_N_sf"/>
</dbReference>
<dbReference type="InterPro" id="IPR008146">
    <property type="entry name" value="Gln_synth_cat_dom"/>
</dbReference>
<dbReference type="AlphaFoldDB" id="A0AAN9GG64"/>
<dbReference type="PANTHER" id="PTHR43407">
    <property type="entry name" value="GLUTAMINE SYNTHETASE"/>
    <property type="match status" value="1"/>
</dbReference>
<dbReference type="GO" id="GO:0006542">
    <property type="term" value="P:glutamine biosynthetic process"/>
    <property type="evidence" value="ECO:0007669"/>
    <property type="project" value="InterPro"/>
</dbReference>
<dbReference type="Pfam" id="PF00120">
    <property type="entry name" value="Gln-synt_C"/>
    <property type="match status" value="1"/>
</dbReference>
<evidence type="ECO:0000256" key="1">
    <source>
        <dbReference type="ARBA" id="ARBA00009897"/>
    </source>
</evidence>
<dbReference type="GO" id="GO:0004356">
    <property type="term" value="F:glutamine synthetase activity"/>
    <property type="evidence" value="ECO:0007669"/>
    <property type="project" value="InterPro"/>
</dbReference>
<dbReference type="Gene3D" id="3.10.20.70">
    <property type="entry name" value="Glutamine synthetase, N-terminal domain"/>
    <property type="match status" value="1"/>
</dbReference>
<evidence type="ECO:0000256" key="4">
    <source>
        <dbReference type="ARBA" id="ARBA00039404"/>
    </source>
</evidence>
<dbReference type="GO" id="GO:0016020">
    <property type="term" value="C:membrane"/>
    <property type="evidence" value="ECO:0007669"/>
    <property type="project" value="TreeGrafter"/>
</dbReference>
<dbReference type="Proteomes" id="UP001374579">
    <property type="component" value="Unassembled WGS sequence"/>
</dbReference>
<name>A0AAN9GG64_9CAEN</name>
<evidence type="ECO:0000313" key="9">
    <source>
        <dbReference type="EMBL" id="KAK7106624.1"/>
    </source>
</evidence>
<evidence type="ECO:0000313" key="10">
    <source>
        <dbReference type="Proteomes" id="UP001374579"/>
    </source>
</evidence>
<dbReference type="Gene3D" id="3.30.590.10">
    <property type="entry name" value="Glutamine synthetase/guanido kinase, catalytic domain"/>
    <property type="match status" value="1"/>
</dbReference>
<evidence type="ECO:0000256" key="3">
    <source>
        <dbReference type="ARBA" id="ARBA00038790"/>
    </source>
</evidence>